<gene>
    <name evidence="2" type="ORF">GCM10011379_34720</name>
</gene>
<organism evidence="2 3">
    <name type="scientific">Filimonas zeae</name>
    <dbReference type="NCBI Taxonomy" id="1737353"/>
    <lineage>
        <taxon>Bacteria</taxon>
        <taxon>Pseudomonadati</taxon>
        <taxon>Bacteroidota</taxon>
        <taxon>Chitinophagia</taxon>
        <taxon>Chitinophagales</taxon>
        <taxon>Chitinophagaceae</taxon>
        <taxon>Filimonas</taxon>
    </lineage>
</organism>
<reference evidence="2" key="1">
    <citation type="journal article" date="2014" name="Int. J. Syst. Evol. Microbiol.">
        <title>Complete genome sequence of Corynebacterium casei LMG S-19264T (=DSM 44701T), isolated from a smear-ripened cheese.</title>
        <authorList>
            <consortium name="US DOE Joint Genome Institute (JGI-PGF)"/>
            <person name="Walter F."/>
            <person name="Albersmeier A."/>
            <person name="Kalinowski J."/>
            <person name="Ruckert C."/>
        </authorList>
    </citation>
    <scope>NUCLEOTIDE SEQUENCE</scope>
    <source>
        <strain evidence="2">CGMCC 1.15290</strain>
    </source>
</reference>
<evidence type="ECO:0000313" key="3">
    <source>
        <dbReference type="Proteomes" id="UP000627292"/>
    </source>
</evidence>
<protein>
    <submittedName>
        <fullName evidence="2">Uncharacterized protein</fullName>
    </submittedName>
</protein>
<name>A0A917MX30_9BACT</name>
<proteinExistence type="predicted"/>
<dbReference type="Proteomes" id="UP000627292">
    <property type="component" value="Unassembled WGS sequence"/>
</dbReference>
<reference evidence="2" key="2">
    <citation type="submission" date="2020-09" db="EMBL/GenBank/DDBJ databases">
        <authorList>
            <person name="Sun Q."/>
            <person name="Zhou Y."/>
        </authorList>
    </citation>
    <scope>NUCLEOTIDE SEQUENCE</scope>
    <source>
        <strain evidence="2">CGMCC 1.15290</strain>
    </source>
</reference>
<keyword evidence="3" id="KW-1185">Reference proteome</keyword>
<feature type="compositionally biased region" description="Acidic residues" evidence="1">
    <location>
        <begin position="50"/>
        <end position="59"/>
    </location>
</feature>
<dbReference type="RefSeq" id="WP_188954545.1">
    <property type="nucleotide sequence ID" value="NZ_BMIB01000003.1"/>
</dbReference>
<sequence length="66" mass="7530">MTQNLNDKKEQQKDNKDAAVQPDPETLHTTDPQEHMEGPVSSLVKKAAEEMDDDEVPEEEKEKPKK</sequence>
<feature type="region of interest" description="Disordered" evidence="1">
    <location>
        <begin position="1"/>
        <end position="66"/>
    </location>
</feature>
<dbReference type="AlphaFoldDB" id="A0A917MX30"/>
<feature type="compositionally biased region" description="Basic and acidic residues" evidence="1">
    <location>
        <begin position="25"/>
        <end position="37"/>
    </location>
</feature>
<accession>A0A917MX30</accession>
<comment type="caution">
    <text evidence="2">The sequence shown here is derived from an EMBL/GenBank/DDBJ whole genome shotgun (WGS) entry which is preliminary data.</text>
</comment>
<dbReference type="EMBL" id="BMIB01000003">
    <property type="protein sequence ID" value="GGH73329.1"/>
    <property type="molecule type" value="Genomic_DNA"/>
</dbReference>
<feature type="compositionally biased region" description="Basic and acidic residues" evidence="1">
    <location>
        <begin position="1"/>
        <end position="17"/>
    </location>
</feature>
<evidence type="ECO:0000313" key="2">
    <source>
        <dbReference type="EMBL" id="GGH73329.1"/>
    </source>
</evidence>
<evidence type="ECO:0000256" key="1">
    <source>
        <dbReference type="SAM" id="MobiDB-lite"/>
    </source>
</evidence>